<reference evidence="2 3" key="1">
    <citation type="journal article" date="2015" name="Genome Announc.">
        <title>Draft Genome Sequences of Leptospira santarosai Strains U160, U164, and U233, Isolated from Asymptomatic Cattle.</title>
        <authorList>
            <person name="Kremer F.S."/>
            <person name="Eslabao M.R."/>
            <person name="Provisor M."/>
            <person name="Woloski R.D."/>
            <person name="Ramires O.V."/>
            <person name="Moreno L.Z."/>
            <person name="Moreno A.M."/>
            <person name="Hamond C."/>
            <person name="Lilenbaum W."/>
            <person name="Dellagostin O.A."/>
        </authorList>
    </citation>
    <scope>NUCLEOTIDE SEQUENCE [LARGE SCALE GENOMIC DNA]</scope>
    <source>
        <strain evidence="2 3">U160</strain>
    </source>
</reference>
<dbReference type="Proteomes" id="UP000033961">
    <property type="component" value="Chromosome I"/>
</dbReference>
<feature type="transmembrane region" description="Helical" evidence="1">
    <location>
        <begin position="120"/>
        <end position="138"/>
    </location>
</feature>
<dbReference type="AlphaFoldDB" id="A0A2P1QSP2"/>
<name>A0A2P1QSP2_9LEPT</name>
<keyword evidence="1" id="KW-0472">Membrane</keyword>
<dbReference type="EMBL" id="CP027843">
    <property type="protein sequence ID" value="AVQ11935.1"/>
    <property type="molecule type" value="Genomic_DNA"/>
</dbReference>
<sequence>MNEKNEKEPSIMDILNKNPKNETLSSDQFNSQSLFSLVETFRESLNKKWDDEKEVQLKTIELESKANEQNHTIAIETLRDEIRENSSIRNLRFIFSLLSCGIVGFSFLLMYLNNPMGEKILSFTLTFISGIFIGRGSVKIKKDE</sequence>
<evidence type="ECO:0000313" key="2">
    <source>
        <dbReference type="EMBL" id="AVQ11935.1"/>
    </source>
</evidence>
<evidence type="ECO:0008006" key="4">
    <source>
        <dbReference type="Google" id="ProtNLM"/>
    </source>
</evidence>
<keyword evidence="1" id="KW-1133">Transmembrane helix</keyword>
<organism evidence="2 3">
    <name type="scientific">Leptospira santarosai</name>
    <dbReference type="NCBI Taxonomy" id="28183"/>
    <lineage>
        <taxon>Bacteria</taxon>
        <taxon>Pseudomonadati</taxon>
        <taxon>Spirochaetota</taxon>
        <taxon>Spirochaetia</taxon>
        <taxon>Leptospirales</taxon>
        <taxon>Leptospiraceae</taxon>
        <taxon>Leptospira</taxon>
    </lineage>
</organism>
<proteinExistence type="predicted"/>
<evidence type="ECO:0000256" key="1">
    <source>
        <dbReference type="SAM" id="Phobius"/>
    </source>
</evidence>
<protein>
    <recommendedName>
        <fullName evidence="4">DUF2335 domain-containing protein</fullName>
    </recommendedName>
</protein>
<gene>
    <name evidence="2" type="ORF">XB16_1605</name>
</gene>
<accession>A0A2P1QSP2</accession>
<feature type="transmembrane region" description="Helical" evidence="1">
    <location>
        <begin position="93"/>
        <end position="114"/>
    </location>
</feature>
<keyword evidence="1" id="KW-0812">Transmembrane</keyword>
<evidence type="ECO:0000313" key="3">
    <source>
        <dbReference type="Proteomes" id="UP000033961"/>
    </source>
</evidence>